<evidence type="ECO:0000313" key="4">
    <source>
        <dbReference type="Proteomes" id="UP000774326"/>
    </source>
</evidence>
<comment type="caution">
    <text evidence="3">The sequence shown here is derived from an EMBL/GenBank/DDBJ whole genome shotgun (WGS) entry which is preliminary data.</text>
</comment>
<reference evidence="3" key="1">
    <citation type="journal article" date="2021" name="Open Biol.">
        <title>Shared evolutionary footprints suggest mitochondrial oxidative damage underlies multiple complex I losses in fungi.</title>
        <authorList>
            <person name="Schikora-Tamarit M.A."/>
            <person name="Marcet-Houben M."/>
            <person name="Nosek J."/>
            <person name="Gabaldon T."/>
        </authorList>
    </citation>
    <scope>NUCLEOTIDE SEQUENCE</scope>
    <source>
        <strain evidence="3">CBS2887</strain>
    </source>
</reference>
<feature type="compositionally biased region" description="Polar residues" evidence="1">
    <location>
        <begin position="14"/>
        <end position="29"/>
    </location>
</feature>
<feature type="region of interest" description="Disordered" evidence="1">
    <location>
        <begin position="1"/>
        <end position="41"/>
    </location>
</feature>
<evidence type="ECO:0000259" key="2">
    <source>
        <dbReference type="PROSITE" id="PS50020"/>
    </source>
</evidence>
<sequence>MKGIQILPKRKKSTTTIKEQTASLPNSKSGKSKPTPLRLNTSNSSASLIRLPEVEYPWEVRYDSNLGTYYYCNVQTKECQFDHPEEVAKSPKGESNSKVMGSKLKRTLSPISNWNLSSLSPKFSHGLLNHSNQDTRQNFNQNQAGTTAFSLGQYVESSSPRSISTSLFSPTFQKGQNLQHDDNEDEEYSETDEGNEDVESYKGCNEAVDTEEDDDYDEDMVQFKKLMIQEMKSYDNQERLRL</sequence>
<dbReference type="Pfam" id="PF00397">
    <property type="entry name" value="WW"/>
    <property type="match status" value="1"/>
</dbReference>
<protein>
    <recommendedName>
        <fullName evidence="2">WW domain-containing protein</fullName>
    </recommendedName>
</protein>
<dbReference type="AlphaFoldDB" id="A0A9P8QDJ8"/>
<feature type="compositionally biased region" description="Acidic residues" evidence="1">
    <location>
        <begin position="208"/>
        <end position="217"/>
    </location>
</feature>
<organism evidence="3 4">
    <name type="scientific">Wickerhamomyces pijperi</name>
    <name type="common">Yeast</name>
    <name type="synonym">Pichia pijperi</name>
    <dbReference type="NCBI Taxonomy" id="599730"/>
    <lineage>
        <taxon>Eukaryota</taxon>
        <taxon>Fungi</taxon>
        <taxon>Dikarya</taxon>
        <taxon>Ascomycota</taxon>
        <taxon>Saccharomycotina</taxon>
        <taxon>Saccharomycetes</taxon>
        <taxon>Phaffomycetales</taxon>
        <taxon>Wickerhamomycetaceae</taxon>
        <taxon>Wickerhamomyces</taxon>
    </lineage>
</organism>
<keyword evidence="4" id="KW-1185">Reference proteome</keyword>
<feature type="compositionally biased region" description="Acidic residues" evidence="1">
    <location>
        <begin position="182"/>
        <end position="198"/>
    </location>
</feature>
<evidence type="ECO:0000256" key="1">
    <source>
        <dbReference type="SAM" id="MobiDB-lite"/>
    </source>
</evidence>
<dbReference type="SUPFAM" id="SSF51045">
    <property type="entry name" value="WW domain"/>
    <property type="match status" value="1"/>
</dbReference>
<dbReference type="CDD" id="cd00201">
    <property type="entry name" value="WW"/>
    <property type="match status" value="1"/>
</dbReference>
<dbReference type="OrthoDB" id="3045089at2759"/>
<proteinExistence type="predicted"/>
<accession>A0A9P8QDJ8</accession>
<dbReference type="SMART" id="SM00456">
    <property type="entry name" value="WW"/>
    <property type="match status" value="1"/>
</dbReference>
<dbReference type="Gene3D" id="2.20.70.10">
    <property type="match status" value="1"/>
</dbReference>
<dbReference type="PROSITE" id="PS50020">
    <property type="entry name" value="WW_DOMAIN_2"/>
    <property type="match status" value="1"/>
</dbReference>
<evidence type="ECO:0000313" key="3">
    <source>
        <dbReference type="EMBL" id="KAH3688543.1"/>
    </source>
</evidence>
<feature type="region of interest" description="Disordered" evidence="1">
    <location>
        <begin position="173"/>
        <end position="217"/>
    </location>
</feature>
<name>A0A9P8QDJ8_WICPI</name>
<dbReference type="EMBL" id="JAEUBG010000295">
    <property type="protein sequence ID" value="KAH3688543.1"/>
    <property type="molecule type" value="Genomic_DNA"/>
</dbReference>
<feature type="domain" description="WW" evidence="2">
    <location>
        <begin position="52"/>
        <end position="86"/>
    </location>
</feature>
<dbReference type="InterPro" id="IPR001202">
    <property type="entry name" value="WW_dom"/>
</dbReference>
<dbReference type="InterPro" id="IPR036020">
    <property type="entry name" value="WW_dom_sf"/>
</dbReference>
<reference evidence="3" key="2">
    <citation type="submission" date="2021-01" db="EMBL/GenBank/DDBJ databases">
        <authorList>
            <person name="Schikora-Tamarit M.A."/>
        </authorList>
    </citation>
    <scope>NUCLEOTIDE SEQUENCE</scope>
    <source>
        <strain evidence="3">CBS2887</strain>
    </source>
</reference>
<dbReference type="Proteomes" id="UP000774326">
    <property type="component" value="Unassembled WGS sequence"/>
</dbReference>
<gene>
    <name evidence="3" type="ORF">WICPIJ_000464</name>
</gene>